<feature type="transmembrane region" description="Helical" evidence="6">
    <location>
        <begin position="12"/>
        <end position="32"/>
    </location>
</feature>
<dbReference type="PANTHER" id="PTHR31218">
    <property type="entry name" value="WAT1-RELATED PROTEIN"/>
    <property type="match status" value="1"/>
</dbReference>
<dbReference type="Pfam" id="PF00892">
    <property type="entry name" value="EamA"/>
    <property type="match status" value="2"/>
</dbReference>
<feature type="domain" description="EamA" evidence="7">
    <location>
        <begin position="184"/>
        <end position="323"/>
    </location>
</feature>
<evidence type="ECO:0000313" key="9">
    <source>
        <dbReference type="Proteomes" id="UP000289340"/>
    </source>
</evidence>
<feature type="transmembrane region" description="Helical" evidence="6">
    <location>
        <begin position="182"/>
        <end position="202"/>
    </location>
</feature>
<accession>A0A445K808</accession>
<dbReference type="InterPro" id="IPR000620">
    <property type="entry name" value="EamA_dom"/>
</dbReference>
<keyword evidence="9" id="KW-1185">Reference proteome</keyword>
<feature type="domain" description="EamA" evidence="7">
    <location>
        <begin position="11"/>
        <end position="150"/>
    </location>
</feature>
<feature type="transmembrane region" description="Helical" evidence="6">
    <location>
        <begin position="214"/>
        <end position="235"/>
    </location>
</feature>
<dbReference type="EMBL" id="QZWG01000006">
    <property type="protein sequence ID" value="RZC06927.1"/>
    <property type="molecule type" value="Genomic_DNA"/>
</dbReference>
<feature type="transmembrane region" description="Helical" evidence="6">
    <location>
        <begin position="100"/>
        <end position="121"/>
    </location>
</feature>
<protein>
    <submittedName>
        <fullName evidence="8">WAT1-related protein isoform B</fullName>
    </submittedName>
</protein>
<reference evidence="8 9" key="1">
    <citation type="submission" date="2018-09" db="EMBL/GenBank/DDBJ databases">
        <title>A high-quality reference genome of wild soybean provides a powerful tool to mine soybean genomes.</title>
        <authorList>
            <person name="Xie M."/>
            <person name="Chung C.Y.L."/>
            <person name="Li M.-W."/>
            <person name="Wong F.-L."/>
            <person name="Chan T.-F."/>
            <person name="Lam H.-M."/>
        </authorList>
    </citation>
    <scope>NUCLEOTIDE SEQUENCE [LARGE SCALE GENOMIC DNA]</scope>
    <source>
        <strain evidence="9">cv. W05</strain>
        <tissue evidence="8">Hypocotyl of etiolated seedlings</tissue>
    </source>
</reference>
<dbReference type="InterPro" id="IPR030184">
    <property type="entry name" value="WAT1-related"/>
</dbReference>
<proteinExistence type="inferred from homology"/>
<dbReference type="InterPro" id="IPR037185">
    <property type="entry name" value="EmrE-like"/>
</dbReference>
<feature type="transmembrane region" description="Helical" evidence="6">
    <location>
        <begin position="133"/>
        <end position="153"/>
    </location>
</feature>
<evidence type="ECO:0000256" key="4">
    <source>
        <dbReference type="ARBA" id="ARBA00022989"/>
    </source>
</evidence>
<keyword evidence="5 6" id="KW-0472">Membrane</keyword>
<evidence type="ECO:0000256" key="5">
    <source>
        <dbReference type="ARBA" id="ARBA00023136"/>
    </source>
</evidence>
<comment type="subcellular location">
    <subcellularLocation>
        <location evidence="1">Membrane</location>
        <topology evidence="1">Multi-pass membrane protein</topology>
    </subcellularLocation>
</comment>
<sequence>MGTWFTNARPYLLLVAVQFGSAGMFIFAMDAIKKGMSHYVFIVYRNAIASVSLAPFAFVLERKIRPKMTFRVFSEIMALAFFEIILDQCFALLGMKFTSASFLSAVMNSAPSVTFVMAVILRMEHMKIKEVACQAKVIGTVVTFGGTLLMALYKGPVLSFMRSSTSHASQPENVVTQTGNHWVIGTLFLLIGCAGFSAFYILQAITLRKYPAEMSLATWVCFVGALQSSIVAIFAERHHPHAWSLGWDTRLFAPAYAGIVTSGVQYYIQGMVSKIMGPVIVTAFNPLRMIIVTALACIILSEQLFLGSIIGAVVVVLGLYLVVWGKAKERREKPKADKETYFLYQDFEHNQRPEYQGTTSVVQDCELVLLYMARITLERKSKTINIQVLSPIASTAENESPTRSWLCKESQQRESCHGPRQRLHNYCFHREPTTATLSLCSISTTRAMSAFLV</sequence>
<dbReference type="GO" id="GO:0022857">
    <property type="term" value="F:transmembrane transporter activity"/>
    <property type="evidence" value="ECO:0007669"/>
    <property type="project" value="InterPro"/>
</dbReference>
<evidence type="ECO:0000256" key="2">
    <source>
        <dbReference type="ARBA" id="ARBA00007635"/>
    </source>
</evidence>
<name>A0A445K808_GLYSO</name>
<feature type="transmembrane region" description="Helical" evidence="6">
    <location>
        <begin position="280"/>
        <end position="301"/>
    </location>
</feature>
<comment type="similarity">
    <text evidence="2">Belongs to the drug/metabolite transporter (DMT) superfamily. Plant drug/metabolite exporter (P-DME) (TC 2.A.7.4) family.</text>
</comment>
<feature type="transmembrane region" description="Helical" evidence="6">
    <location>
        <begin position="307"/>
        <end position="325"/>
    </location>
</feature>
<feature type="transmembrane region" description="Helical" evidence="6">
    <location>
        <begin position="251"/>
        <end position="268"/>
    </location>
</feature>
<dbReference type="GO" id="GO:0016020">
    <property type="term" value="C:membrane"/>
    <property type="evidence" value="ECO:0007669"/>
    <property type="project" value="UniProtKB-SubCell"/>
</dbReference>
<dbReference type="AlphaFoldDB" id="A0A445K808"/>
<evidence type="ECO:0000313" key="8">
    <source>
        <dbReference type="EMBL" id="RZC06927.1"/>
    </source>
</evidence>
<feature type="transmembrane region" description="Helical" evidence="6">
    <location>
        <begin position="38"/>
        <end position="60"/>
    </location>
</feature>
<evidence type="ECO:0000256" key="1">
    <source>
        <dbReference type="ARBA" id="ARBA00004141"/>
    </source>
</evidence>
<evidence type="ECO:0000259" key="7">
    <source>
        <dbReference type="Pfam" id="PF00892"/>
    </source>
</evidence>
<comment type="caution">
    <text evidence="8">The sequence shown here is derived from an EMBL/GenBank/DDBJ whole genome shotgun (WGS) entry which is preliminary data.</text>
</comment>
<evidence type="ECO:0000256" key="3">
    <source>
        <dbReference type="ARBA" id="ARBA00022692"/>
    </source>
</evidence>
<organism evidence="8 9">
    <name type="scientific">Glycine soja</name>
    <name type="common">Wild soybean</name>
    <dbReference type="NCBI Taxonomy" id="3848"/>
    <lineage>
        <taxon>Eukaryota</taxon>
        <taxon>Viridiplantae</taxon>
        <taxon>Streptophyta</taxon>
        <taxon>Embryophyta</taxon>
        <taxon>Tracheophyta</taxon>
        <taxon>Spermatophyta</taxon>
        <taxon>Magnoliopsida</taxon>
        <taxon>eudicotyledons</taxon>
        <taxon>Gunneridae</taxon>
        <taxon>Pentapetalae</taxon>
        <taxon>rosids</taxon>
        <taxon>fabids</taxon>
        <taxon>Fabales</taxon>
        <taxon>Fabaceae</taxon>
        <taxon>Papilionoideae</taxon>
        <taxon>50 kb inversion clade</taxon>
        <taxon>NPAAA clade</taxon>
        <taxon>indigoferoid/millettioid clade</taxon>
        <taxon>Phaseoleae</taxon>
        <taxon>Glycine</taxon>
        <taxon>Glycine subgen. Soja</taxon>
    </lineage>
</organism>
<keyword evidence="3 6" id="KW-0812">Transmembrane</keyword>
<evidence type="ECO:0000256" key="6">
    <source>
        <dbReference type="SAM" id="Phobius"/>
    </source>
</evidence>
<dbReference type="Proteomes" id="UP000289340">
    <property type="component" value="Chromosome 6"/>
</dbReference>
<feature type="transmembrane region" description="Helical" evidence="6">
    <location>
        <begin position="72"/>
        <end position="94"/>
    </location>
</feature>
<gene>
    <name evidence="8" type="ORF">D0Y65_014381</name>
</gene>
<dbReference type="SUPFAM" id="SSF103481">
    <property type="entry name" value="Multidrug resistance efflux transporter EmrE"/>
    <property type="match status" value="2"/>
</dbReference>
<keyword evidence="4 6" id="KW-1133">Transmembrane helix</keyword>